<dbReference type="OrthoDB" id="3505575at2759"/>
<sequence>MSTAQQIKFRKREVKYDKNSDFMNIDLELHGSWRSDAVDAVLQNIQKYPKTERIIFEIHFEDHGIFAKNEQTTITNRIKEISQSINLLFVDRKGGMDKFDMVEVIFHMPRFSTRQLKCASGFSDLMPHWSLTYTYEESHSTGCCGYKAGSQGADVGSEIDKHAREMGLPNDG</sequence>
<evidence type="ECO:0000313" key="2">
    <source>
        <dbReference type="Proteomes" id="UP000308671"/>
    </source>
</evidence>
<gene>
    <name evidence="1" type="ORF">BGAL_0003g00810</name>
</gene>
<name>A0A4S8RLS0_9HELO</name>
<reference evidence="1 2" key="1">
    <citation type="submission" date="2017-12" db="EMBL/GenBank/DDBJ databases">
        <title>Comparative genomics of Botrytis spp.</title>
        <authorList>
            <person name="Valero-Jimenez C.A."/>
            <person name="Tapia P."/>
            <person name="Veloso J."/>
            <person name="Silva-Moreno E."/>
            <person name="Staats M."/>
            <person name="Valdes J.H."/>
            <person name="Van Kan J.A.L."/>
        </authorList>
    </citation>
    <scope>NUCLEOTIDE SEQUENCE [LARGE SCALE GENOMIC DNA]</scope>
    <source>
        <strain evidence="1 2">MUCL435</strain>
    </source>
</reference>
<dbReference type="AlphaFoldDB" id="A0A4S8RLS0"/>
<evidence type="ECO:0000313" key="1">
    <source>
        <dbReference type="EMBL" id="THV55839.1"/>
    </source>
</evidence>
<protein>
    <submittedName>
        <fullName evidence="1">Uncharacterized protein</fullName>
    </submittedName>
</protein>
<dbReference type="Proteomes" id="UP000308671">
    <property type="component" value="Unassembled WGS sequence"/>
</dbReference>
<organism evidence="1 2">
    <name type="scientific">Botrytis galanthina</name>
    <dbReference type="NCBI Taxonomy" id="278940"/>
    <lineage>
        <taxon>Eukaryota</taxon>
        <taxon>Fungi</taxon>
        <taxon>Dikarya</taxon>
        <taxon>Ascomycota</taxon>
        <taxon>Pezizomycotina</taxon>
        <taxon>Leotiomycetes</taxon>
        <taxon>Helotiales</taxon>
        <taxon>Sclerotiniaceae</taxon>
        <taxon>Botrytis</taxon>
    </lineage>
</organism>
<comment type="caution">
    <text evidence="1">The sequence shown here is derived from an EMBL/GenBank/DDBJ whole genome shotgun (WGS) entry which is preliminary data.</text>
</comment>
<dbReference type="EMBL" id="PQXL01000003">
    <property type="protein sequence ID" value="THV55839.1"/>
    <property type="molecule type" value="Genomic_DNA"/>
</dbReference>
<accession>A0A4S8RLS0</accession>
<proteinExistence type="predicted"/>
<keyword evidence="2" id="KW-1185">Reference proteome</keyword>